<sequence length="203" mass="22679">VLKVEGLWKTYTVDGGEIPAVRGVGFTVETGEFFTLLGPSGCGKSTTLRCIAGLEVPNSAEITLGEIDLFSSRQRRSVPIHKRNIGMVFQSYAIWPHMSVYDNVDFPLKVKGVPGRREKVMRALELVGLHHLEDRSATDLSGGQQQRVAIARAIVMDVDLLLFDEPLSNLDSKLRIQMRFELRQLQKQLGITSIYVTHDQEEA</sequence>
<dbReference type="InterPro" id="IPR050093">
    <property type="entry name" value="ABC_SmlMolc_Importer"/>
</dbReference>
<evidence type="ECO:0000313" key="10">
    <source>
        <dbReference type="EMBL" id="SVA29286.1"/>
    </source>
</evidence>
<dbReference type="PANTHER" id="PTHR42781">
    <property type="entry name" value="SPERMIDINE/PUTRESCINE IMPORT ATP-BINDING PROTEIN POTA"/>
    <property type="match status" value="1"/>
</dbReference>
<dbReference type="EMBL" id="UINC01006730">
    <property type="protein sequence ID" value="SVA29286.1"/>
    <property type="molecule type" value="Genomic_DNA"/>
</dbReference>
<dbReference type="PROSITE" id="PS00211">
    <property type="entry name" value="ABC_TRANSPORTER_1"/>
    <property type="match status" value="1"/>
</dbReference>
<dbReference type="InterPro" id="IPR027417">
    <property type="entry name" value="P-loop_NTPase"/>
</dbReference>
<dbReference type="CDD" id="cd03259">
    <property type="entry name" value="ABC_Carb_Solutes_like"/>
    <property type="match status" value="1"/>
</dbReference>
<dbReference type="InterPro" id="IPR015853">
    <property type="entry name" value="ABC_transpr_FbpC"/>
</dbReference>
<evidence type="ECO:0000256" key="8">
    <source>
        <dbReference type="ARBA" id="ARBA00023136"/>
    </source>
</evidence>
<keyword evidence="1" id="KW-0813">Transport</keyword>
<evidence type="ECO:0000256" key="6">
    <source>
        <dbReference type="ARBA" id="ARBA00023004"/>
    </source>
</evidence>
<gene>
    <name evidence="10" type="ORF">METZ01_LOCUS82140</name>
</gene>
<dbReference type="Pfam" id="PF00005">
    <property type="entry name" value="ABC_tran"/>
    <property type="match status" value="1"/>
</dbReference>
<evidence type="ECO:0000256" key="5">
    <source>
        <dbReference type="ARBA" id="ARBA00022840"/>
    </source>
</evidence>
<feature type="non-terminal residue" evidence="10">
    <location>
        <position position="203"/>
    </location>
</feature>
<keyword evidence="6" id="KW-0408">Iron</keyword>
<dbReference type="PROSITE" id="PS50893">
    <property type="entry name" value="ABC_TRANSPORTER_2"/>
    <property type="match status" value="1"/>
</dbReference>
<keyword evidence="2" id="KW-1003">Cell membrane</keyword>
<feature type="non-terminal residue" evidence="10">
    <location>
        <position position="1"/>
    </location>
</feature>
<evidence type="ECO:0000256" key="3">
    <source>
        <dbReference type="ARBA" id="ARBA00022496"/>
    </source>
</evidence>
<protein>
    <recommendedName>
        <fullName evidence="9">ABC transporter domain-containing protein</fullName>
    </recommendedName>
</protein>
<dbReference type="PANTHER" id="PTHR42781:SF4">
    <property type="entry name" value="SPERMIDINE_PUTRESCINE IMPORT ATP-BINDING PROTEIN POTA"/>
    <property type="match status" value="1"/>
</dbReference>
<keyword evidence="5" id="KW-0067">ATP-binding</keyword>
<dbReference type="AlphaFoldDB" id="A0A381UM95"/>
<dbReference type="SUPFAM" id="SSF52540">
    <property type="entry name" value="P-loop containing nucleoside triphosphate hydrolases"/>
    <property type="match status" value="1"/>
</dbReference>
<dbReference type="GO" id="GO:0005524">
    <property type="term" value="F:ATP binding"/>
    <property type="evidence" value="ECO:0007669"/>
    <property type="project" value="UniProtKB-KW"/>
</dbReference>
<feature type="domain" description="ABC transporter" evidence="9">
    <location>
        <begin position="2"/>
        <end position="203"/>
    </location>
</feature>
<dbReference type="InterPro" id="IPR017871">
    <property type="entry name" value="ABC_transporter-like_CS"/>
</dbReference>
<dbReference type="GO" id="GO:0016020">
    <property type="term" value="C:membrane"/>
    <property type="evidence" value="ECO:0007669"/>
    <property type="project" value="InterPro"/>
</dbReference>
<evidence type="ECO:0000256" key="1">
    <source>
        <dbReference type="ARBA" id="ARBA00022448"/>
    </source>
</evidence>
<keyword evidence="4" id="KW-0547">Nucleotide-binding</keyword>
<accession>A0A381UM95</accession>
<keyword evidence="8" id="KW-0472">Membrane</keyword>
<name>A0A381UM95_9ZZZZ</name>
<evidence type="ECO:0000256" key="7">
    <source>
        <dbReference type="ARBA" id="ARBA00023065"/>
    </source>
</evidence>
<dbReference type="InterPro" id="IPR003593">
    <property type="entry name" value="AAA+_ATPase"/>
</dbReference>
<evidence type="ECO:0000256" key="4">
    <source>
        <dbReference type="ARBA" id="ARBA00022741"/>
    </source>
</evidence>
<reference evidence="10" key="1">
    <citation type="submission" date="2018-05" db="EMBL/GenBank/DDBJ databases">
        <authorList>
            <person name="Lanie J.A."/>
            <person name="Ng W.-L."/>
            <person name="Kazmierczak K.M."/>
            <person name="Andrzejewski T.M."/>
            <person name="Davidsen T.M."/>
            <person name="Wayne K.J."/>
            <person name="Tettelin H."/>
            <person name="Glass J.I."/>
            <person name="Rusch D."/>
            <person name="Podicherti R."/>
            <person name="Tsui H.-C.T."/>
            <person name="Winkler M.E."/>
        </authorList>
    </citation>
    <scope>NUCLEOTIDE SEQUENCE</scope>
</reference>
<keyword evidence="3" id="KW-0410">Iron transport</keyword>
<dbReference type="Gene3D" id="3.40.50.300">
    <property type="entry name" value="P-loop containing nucleotide triphosphate hydrolases"/>
    <property type="match status" value="1"/>
</dbReference>
<organism evidence="10">
    <name type="scientific">marine metagenome</name>
    <dbReference type="NCBI Taxonomy" id="408172"/>
    <lineage>
        <taxon>unclassified sequences</taxon>
        <taxon>metagenomes</taxon>
        <taxon>ecological metagenomes</taxon>
    </lineage>
</organism>
<proteinExistence type="predicted"/>
<dbReference type="GO" id="GO:0015408">
    <property type="term" value="F:ABC-type ferric iron transporter activity"/>
    <property type="evidence" value="ECO:0007669"/>
    <property type="project" value="InterPro"/>
</dbReference>
<dbReference type="SMART" id="SM00382">
    <property type="entry name" value="AAA"/>
    <property type="match status" value="1"/>
</dbReference>
<evidence type="ECO:0000259" key="9">
    <source>
        <dbReference type="PROSITE" id="PS50893"/>
    </source>
</evidence>
<keyword evidence="7" id="KW-0406">Ion transport</keyword>
<evidence type="ECO:0000256" key="2">
    <source>
        <dbReference type="ARBA" id="ARBA00022475"/>
    </source>
</evidence>
<dbReference type="GO" id="GO:0016887">
    <property type="term" value="F:ATP hydrolysis activity"/>
    <property type="evidence" value="ECO:0007669"/>
    <property type="project" value="InterPro"/>
</dbReference>
<dbReference type="InterPro" id="IPR003439">
    <property type="entry name" value="ABC_transporter-like_ATP-bd"/>
</dbReference>